<evidence type="ECO:0000256" key="4">
    <source>
        <dbReference type="ARBA" id="ARBA00022759"/>
    </source>
</evidence>
<name>A0A941GVD0_9CHRO</name>
<dbReference type="SUPFAM" id="SSF54786">
    <property type="entry name" value="YcfA/nrd intein domain"/>
    <property type="match status" value="1"/>
</dbReference>
<keyword evidence="5" id="KW-0378">Hydrolase</keyword>
<evidence type="ECO:0000256" key="2">
    <source>
        <dbReference type="ARBA" id="ARBA00022649"/>
    </source>
</evidence>
<comment type="similarity">
    <text evidence="1">Belongs to the HicA mRNA interferase family.</text>
</comment>
<keyword evidence="3" id="KW-0540">Nuclease</keyword>
<proteinExistence type="inferred from homology"/>
<evidence type="ECO:0000256" key="7">
    <source>
        <dbReference type="ARBA" id="ARBA00023016"/>
    </source>
</evidence>
<keyword evidence="4" id="KW-0255">Endonuclease</keyword>
<organism evidence="8 9">
    <name type="scientific">Gomphosphaeria aponina SAG 52.96 = DSM 107014</name>
    <dbReference type="NCBI Taxonomy" id="1521640"/>
    <lineage>
        <taxon>Bacteria</taxon>
        <taxon>Bacillati</taxon>
        <taxon>Cyanobacteriota</taxon>
        <taxon>Cyanophyceae</taxon>
        <taxon>Oscillatoriophycideae</taxon>
        <taxon>Chroococcales</taxon>
        <taxon>Gomphosphaeriaceae</taxon>
        <taxon>Gomphosphaeria</taxon>
    </lineage>
</organism>
<dbReference type="PANTHER" id="PTHR34873:SF3">
    <property type="entry name" value="ADDICTION MODULE TOXIN, HICA FAMILY"/>
    <property type="match status" value="1"/>
</dbReference>
<keyword evidence="7" id="KW-0346">Stress response</keyword>
<dbReference type="Pfam" id="PF07927">
    <property type="entry name" value="HicA_toxin"/>
    <property type="match status" value="1"/>
</dbReference>
<reference evidence="8" key="1">
    <citation type="submission" date="2021-02" db="EMBL/GenBank/DDBJ databases">
        <title>Metagenome analyses of Stigonema ocellatum DSM 106950, Chlorogloea purpurea SAG 13.99 and Gomphosphaeria aponina DSM 107014.</title>
        <authorList>
            <person name="Marter P."/>
            <person name="Huang S."/>
        </authorList>
    </citation>
    <scope>NUCLEOTIDE SEQUENCE</scope>
    <source>
        <strain evidence="8">JP213</strain>
    </source>
</reference>
<gene>
    <name evidence="8" type="ORF">DSM107014_08670</name>
</gene>
<keyword evidence="2" id="KW-1277">Toxin-antitoxin system</keyword>
<evidence type="ECO:0000256" key="1">
    <source>
        <dbReference type="ARBA" id="ARBA00006620"/>
    </source>
</evidence>
<dbReference type="PANTHER" id="PTHR34873">
    <property type="entry name" value="SSR1766 PROTEIN"/>
    <property type="match status" value="1"/>
</dbReference>
<sequence length="75" mass="8504">MTKIPIISGKECIKALSKAGFFIKRQKGSHIILCRNEPFTEVVVPNHKTLDKGTLRAIIRQAELEVNEFIELLNN</sequence>
<evidence type="ECO:0000256" key="6">
    <source>
        <dbReference type="ARBA" id="ARBA00022884"/>
    </source>
</evidence>
<dbReference type="GO" id="GO:0016787">
    <property type="term" value="F:hydrolase activity"/>
    <property type="evidence" value="ECO:0007669"/>
    <property type="project" value="UniProtKB-KW"/>
</dbReference>
<evidence type="ECO:0000313" key="8">
    <source>
        <dbReference type="EMBL" id="MBR8827958.1"/>
    </source>
</evidence>
<accession>A0A941GVD0</accession>
<keyword evidence="6" id="KW-0694">RNA-binding</keyword>
<dbReference type="InterPro" id="IPR012933">
    <property type="entry name" value="HicA_mRNA_interferase"/>
</dbReference>
<dbReference type="GO" id="GO:0003729">
    <property type="term" value="F:mRNA binding"/>
    <property type="evidence" value="ECO:0007669"/>
    <property type="project" value="InterPro"/>
</dbReference>
<dbReference type="Gene3D" id="3.30.920.30">
    <property type="entry name" value="Hypothetical protein"/>
    <property type="match status" value="1"/>
</dbReference>
<comment type="caution">
    <text evidence="8">The sequence shown here is derived from an EMBL/GenBank/DDBJ whole genome shotgun (WGS) entry which is preliminary data.</text>
</comment>
<evidence type="ECO:0000313" key="9">
    <source>
        <dbReference type="Proteomes" id="UP000767446"/>
    </source>
</evidence>
<evidence type="ECO:0000256" key="3">
    <source>
        <dbReference type="ARBA" id="ARBA00022722"/>
    </source>
</evidence>
<dbReference type="EMBL" id="JADQBC010000049">
    <property type="protein sequence ID" value="MBR8827958.1"/>
    <property type="molecule type" value="Genomic_DNA"/>
</dbReference>
<dbReference type="GO" id="GO:0004519">
    <property type="term" value="F:endonuclease activity"/>
    <property type="evidence" value="ECO:0007669"/>
    <property type="project" value="UniProtKB-KW"/>
</dbReference>
<dbReference type="Proteomes" id="UP000767446">
    <property type="component" value="Unassembled WGS sequence"/>
</dbReference>
<evidence type="ECO:0000256" key="5">
    <source>
        <dbReference type="ARBA" id="ARBA00022801"/>
    </source>
</evidence>
<protein>
    <submittedName>
        <fullName evidence="8">Type II toxin-antitoxin system HicA family toxin</fullName>
    </submittedName>
</protein>
<dbReference type="InterPro" id="IPR038570">
    <property type="entry name" value="HicA_sf"/>
</dbReference>
<dbReference type="AlphaFoldDB" id="A0A941GVD0"/>